<dbReference type="AlphaFoldDB" id="A0A401ZJ74"/>
<gene>
    <name evidence="6" type="ORF">KDAU_42210</name>
</gene>
<keyword evidence="2 5" id="KW-0812">Transmembrane</keyword>
<evidence type="ECO:0008006" key="8">
    <source>
        <dbReference type="Google" id="ProtNLM"/>
    </source>
</evidence>
<sequence>MLEKISLGIFYPGTSVIHRLQARTKVLMIAWLIGTLLIANHRQWHFIPYIVAIALMLAGVLISGISLRDFGKRLWFLVLIVFSSLFISIFGAVGESRVIWSLGPWRPGYASLKQDLLWLCVASLVFFVLALLPPLRGWRKRHFWLRFPHRLALLAVLGSLLFFWLTNGYAANRPMQVGPLIITQQGAWLTVVTFVAFCVLFISSTLLTMTTRPVALIEGLTLLLAPLRRLKLPVDDFALMLLLALRFIPTLLEEADQLMKAQAARGADIMHGTARERFQSLAMFFVPLVQGVLRRASELATALDARGYQSDGQRTLLYEQPLGRLDYLALGLVILVTTVPLFLP</sequence>
<dbReference type="RefSeq" id="WP_126597779.1">
    <property type="nucleotide sequence ID" value="NZ_BIFQ01000001.1"/>
</dbReference>
<feature type="transmembrane region" description="Helical" evidence="5">
    <location>
        <begin position="46"/>
        <end position="67"/>
    </location>
</feature>
<evidence type="ECO:0000256" key="3">
    <source>
        <dbReference type="ARBA" id="ARBA00022989"/>
    </source>
</evidence>
<proteinExistence type="predicted"/>
<reference evidence="7" key="1">
    <citation type="submission" date="2018-12" db="EMBL/GenBank/DDBJ databases">
        <title>Tengunoibacter tsumagoiensis gen. nov., sp. nov., Dictyobacter kobayashii sp. nov., D. alpinus sp. nov., and D. joshuensis sp. nov. and description of Dictyobacteraceae fam. nov. within the order Ktedonobacterales isolated from Tengu-no-mugimeshi.</title>
        <authorList>
            <person name="Wang C.M."/>
            <person name="Zheng Y."/>
            <person name="Sakai Y."/>
            <person name="Toyoda A."/>
            <person name="Minakuchi Y."/>
            <person name="Abe K."/>
            <person name="Yokota A."/>
            <person name="Yabe S."/>
        </authorList>
    </citation>
    <scope>NUCLEOTIDE SEQUENCE [LARGE SCALE GENOMIC DNA]</scope>
    <source>
        <strain evidence="7">S-27</strain>
    </source>
</reference>
<keyword evidence="4 5" id="KW-0472">Membrane</keyword>
<evidence type="ECO:0000313" key="7">
    <source>
        <dbReference type="Proteomes" id="UP000287224"/>
    </source>
</evidence>
<keyword evidence="3 5" id="KW-1133">Transmembrane helix</keyword>
<dbReference type="OrthoDB" id="92887at2"/>
<feature type="transmembrane region" description="Helical" evidence="5">
    <location>
        <begin position="325"/>
        <end position="343"/>
    </location>
</feature>
<protein>
    <recommendedName>
        <fullName evidence="8">Energy-coupling factor transporter transmembrane protein EcfT</fullName>
    </recommendedName>
</protein>
<name>A0A401ZJ74_9CHLR</name>
<feature type="transmembrane region" description="Helical" evidence="5">
    <location>
        <begin position="186"/>
        <end position="209"/>
    </location>
</feature>
<comment type="subcellular location">
    <subcellularLocation>
        <location evidence="1">Membrane</location>
        <topology evidence="1">Multi-pass membrane protein</topology>
    </subcellularLocation>
</comment>
<evidence type="ECO:0000256" key="2">
    <source>
        <dbReference type="ARBA" id="ARBA00022692"/>
    </source>
</evidence>
<feature type="transmembrane region" description="Helical" evidence="5">
    <location>
        <begin position="74"/>
        <end position="96"/>
    </location>
</feature>
<evidence type="ECO:0000256" key="5">
    <source>
        <dbReference type="SAM" id="Phobius"/>
    </source>
</evidence>
<evidence type="ECO:0000313" key="6">
    <source>
        <dbReference type="EMBL" id="GCE06892.1"/>
    </source>
</evidence>
<evidence type="ECO:0000256" key="4">
    <source>
        <dbReference type="ARBA" id="ARBA00023136"/>
    </source>
</evidence>
<dbReference type="Proteomes" id="UP000287224">
    <property type="component" value="Unassembled WGS sequence"/>
</dbReference>
<dbReference type="EMBL" id="BIFQ01000001">
    <property type="protein sequence ID" value="GCE06892.1"/>
    <property type="molecule type" value="Genomic_DNA"/>
</dbReference>
<feature type="transmembrane region" description="Helical" evidence="5">
    <location>
        <begin position="147"/>
        <end position="166"/>
    </location>
</feature>
<accession>A0A401ZJ74</accession>
<dbReference type="CDD" id="cd16914">
    <property type="entry name" value="EcfT"/>
    <property type="match status" value="1"/>
</dbReference>
<organism evidence="6 7">
    <name type="scientific">Dictyobacter aurantiacus</name>
    <dbReference type="NCBI Taxonomy" id="1936993"/>
    <lineage>
        <taxon>Bacteria</taxon>
        <taxon>Bacillati</taxon>
        <taxon>Chloroflexota</taxon>
        <taxon>Ktedonobacteria</taxon>
        <taxon>Ktedonobacterales</taxon>
        <taxon>Dictyobacteraceae</taxon>
        <taxon>Dictyobacter</taxon>
    </lineage>
</organism>
<feature type="transmembrane region" description="Helical" evidence="5">
    <location>
        <begin position="116"/>
        <end position="135"/>
    </location>
</feature>
<dbReference type="Pfam" id="PF02361">
    <property type="entry name" value="CbiQ"/>
    <property type="match status" value="1"/>
</dbReference>
<comment type="caution">
    <text evidence="6">The sequence shown here is derived from an EMBL/GenBank/DDBJ whole genome shotgun (WGS) entry which is preliminary data.</text>
</comment>
<dbReference type="InterPro" id="IPR003339">
    <property type="entry name" value="ABC/ECF_trnsptr_transmembrane"/>
</dbReference>
<keyword evidence="7" id="KW-1185">Reference proteome</keyword>
<dbReference type="PANTHER" id="PTHR33514">
    <property type="entry name" value="PROTEIN ABCI12, CHLOROPLASTIC"/>
    <property type="match status" value="1"/>
</dbReference>
<dbReference type="GO" id="GO:0005886">
    <property type="term" value="C:plasma membrane"/>
    <property type="evidence" value="ECO:0007669"/>
    <property type="project" value="TreeGrafter"/>
</dbReference>
<dbReference type="PANTHER" id="PTHR33514:SF13">
    <property type="entry name" value="PROTEIN ABCI12, CHLOROPLASTIC"/>
    <property type="match status" value="1"/>
</dbReference>
<evidence type="ECO:0000256" key="1">
    <source>
        <dbReference type="ARBA" id="ARBA00004141"/>
    </source>
</evidence>